<evidence type="ECO:0000313" key="2">
    <source>
        <dbReference type="Proteomes" id="UP001347796"/>
    </source>
</evidence>
<keyword evidence="2" id="KW-1185">Reference proteome</keyword>
<protein>
    <submittedName>
        <fullName evidence="1">Uncharacterized protein</fullName>
    </submittedName>
</protein>
<reference evidence="1 2" key="1">
    <citation type="submission" date="2024-01" db="EMBL/GenBank/DDBJ databases">
        <title>The genome of the rayed Mediterranean limpet Patella caerulea (Linnaeus, 1758).</title>
        <authorList>
            <person name="Anh-Thu Weber A."/>
            <person name="Halstead-Nussloch G."/>
        </authorList>
    </citation>
    <scope>NUCLEOTIDE SEQUENCE [LARGE SCALE GENOMIC DNA]</scope>
    <source>
        <strain evidence="1">AATW-2023a</strain>
        <tissue evidence="1">Whole specimen</tissue>
    </source>
</reference>
<dbReference type="EMBL" id="JAZGQO010000021">
    <property type="protein sequence ID" value="KAK6165918.1"/>
    <property type="molecule type" value="Genomic_DNA"/>
</dbReference>
<dbReference type="Proteomes" id="UP001347796">
    <property type="component" value="Unassembled WGS sequence"/>
</dbReference>
<proteinExistence type="predicted"/>
<evidence type="ECO:0000313" key="1">
    <source>
        <dbReference type="EMBL" id="KAK6165918.1"/>
    </source>
</evidence>
<name>A0AAN8IZV4_PATCE</name>
<accession>A0AAN8IZV4</accession>
<dbReference type="AlphaFoldDB" id="A0AAN8IZV4"/>
<comment type="caution">
    <text evidence="1">The sequence shown here is derived from an EMBL/GenBank/DDBJ whole genome shotgun (WGS) entry which is preliminary data.</text>
</comment>
<sequence>MGADILDSLDCPTRAVCSKSTVCDSIIKELYSELFPLENTEVQVDCSRQEEIIKSAASHCHRESYHLP</sequence>
<gene>
    <name evidence="1" type="ORF">SNE40_022729</name>
</gene>
<organism evidence="1 2">
    <name type="scientific">Patella caerulea</name>
    <name type="common">Rayed Mediterranean limpet</name>
    <dbReference type="NCBI Taxonomy" id="87958"/>
    <lineage>
        <taxon>Eukaryota</taxon>
        <taxon>Metazoa</taxon>
        <taxon>Spiralia</taxon>
        <taxon>Lophotrochozoa</taxon>
        <taxon>Mollusca</taxon>
        <taxon>Gastropoda</taxon>
        <taxon>Patellogastropoda</taxon>
        <taxon>Patelloidea</taxon>
        <taxon>Patellidae</taxon>
        <taxon>Patella</taxon>
    </lineage>
</organism>